<evidence type="ECO:0000256" key="4">
    <source>
        <dbReference type="ARBA" id="ARBA00022692"/>
    </source>
</evidence>
<dbReference type="EMBL" id="CP021235">
    <property type="protein sequence ID" value="ARS34039.1"/>
    <property type="molecule type" value="Genomic_DNA"/>
</dbReference>
<dbReference type="GO" id="GO:0009279">
    <property type="term" value="C:cell outer membrane"/>
    <property type="evidence" value="ECO:0007669"/>
    <property type="project" value="UniProtKB-SubCell"/>
</dbReference>
<feature type="signal peptide" evidence="10">
    <location>
        <begin position="1"/>
        <end position="20"/>
    </location>
</feature>
<keyword evidence="3 8" id="KW-1134">Transmembrane beta strand</keyword>
<evidence type="ECO:0000256" key="9">
    <source>
        <dbReference type="RuleBase" id="RU003357"/>
    </source>
</evidence>
<accession>A0A1X9YMF2</accession>
<evidence type="ECO:0008006" key="15">
    <source>
        <dbReference type="Google" id="ProtNLM"/>
    </source>
</evidence>
<keyword evidence="7 8" id="KW-0998">Cell outer membrane</keyword>
<comment type="similarity">
    <text evidence="8 9">Belongs to the TonB-dependent receptor family.</text>
</comment>
<evidence type="ECO:0000256" key="7">
    <source>
        <dbReference type="ARBA" id="ARBA00023237"/>
    </source>
</evidence>
<sequence length="778" mass="84746">MQRTLLLFALLLFCALATQAQDLRTVTGTVHDAAGQPVPMLTVALEGTTIGANTNDNGYFELKGIQPGTYTLRVGGVGYGSIRQQVDLTNSNANFDLSIKQTQQALQEVIVSAGRTVEALDETPASVYVLNSRALQVQSQISTNISNILAQTVPGLAINSNTTSNVGQTLRGRNVLVMIDGIPQSTPLRNGSRDVRTIDPAAIERVEIVKGATAVYGNGADGGLINYITKRADANKPFSAYTSVAGTGMLFNSDNTLGGRISQQFSGKAGGLDYVASGTYEKTGVFKDGEGDVISPVYGLGETKMYNGFGKLGYNFNEKHRVEAMYNYFGSGQNSDYVEQLGKYGEAPTIGVKGEHKGKDEGTRYNHNAQVRYIGKDLFINSSLELSTYLQSFYTVYGWTSYFENGGQSTIKSNKKGVRLNLNTPFALGMAKGSLTYGVDYLNDVTSQPLVDGRTWVPEMDLKNVAPYAQLNLNLNQDFIFKAGYRYDNVKVGVDDFQQLVLASGAGGESVQGGTLKFDAHTFNVGFRYVGIEAIKPFVSYSQGFSMIDVGRYVRSAKENFISQMDLEPVIVNNYEAGFHSRLGIVSFSGAYFISTSKLGANLKANADGVYEIERAPERVEGVEALVDVFVSDKITFGANAAYSEGKADINNNSECSDAEDKYLTGLRIPPLKITSYLNVKPVEKLNLNLQWIYSGDRDRFERNAKGGYSSGEGPVKAFDIFNLAASYQATTKLSLNLGIENLLNNAYYLPQAYWYGRDDNFTRASGARFQVGASYNW</sequence>
<dbReference type="PANTHER" id="PTHR30069">
    <property type="entry name" value="TONB-DEPENDENT OUTER MEMBRANE RECEPTOR"/>
    <property type="match status" value="1"/>
</dbReference>
<comment type="subcellular location">
    <subcellularLocation>
        <location evidence="1 8">Cell outer membrane</location>
        <topology evidence="1 8">Multi-pass membrane protein</topology>
    </subcellularLocation>
</comment>
<feature type="domain" description="TonB-dependent receptor plug" evidence="12">
    <location>
        <begin position="120"/>
        <end position="223"/>
    </location>
</feature>
<evidence type="ECO:0000256" key="1">
    <source>
        <dbReference type="ARBA" id="ARBA00004571"/>
    </source>
</evidence>
<dbReference type="Pfam" id="PF13715">
    <property type="entry name" value="CarbopepD_reg_2"/>
    <property type="match status" value="1"/>
</dbReference>
<evidence type="ECO:0000313" key="14">
    <source>
        <dbReference type="Proteomes" id="UP000266292"/>
    </source>
</evidence>
<keyword evidence="2 8" id="KW-0813">Transport</keyword>
<evidence type="ECO:0000256" key="5">
    <source>
        <dbReference type="ARBA" id="ARBA00023077"/>
    </source>
</evidence>
<reference evidence="14" key="1">
    <citation type="submission" date="2017-05" db="EMBL/GenBank/DDBJ databases">
        <authorList>
            <person name="Ray J."/>
            <person name="Price M."/>
            <person name="Deutschbauer A."/>
        </authorList>
    </citation>
    <scope>NUCLEOTIDE SEQUENCE [LARGE SCALE GENOMIC DNA]</scope>
    <source>
        <strain evidence="14">DSM 19842</strain>
    </source>
</reference>
<evidence type="ECO:0000313" key="13">
    <source>
        <dbReference type="EMBL" id="ARS34039.1"/>
    </source>
</evidence>
<dbReference type="GO" id="GO:0044718">
    <property type="term" value="P:siderophore transmembrane transport"/>
    <property type="evidence" value="ECO:0007669"/>
    <property type="project" value="TreeGrafter"/>
</dbReference>
<gene>
    <name evidence="13" type="ORF">CA264_00500</name>
</gene>
<evidence type="ECO:0000256" key="8">
    <source>
        <dbReference type="PROSITE-ProRule" id="PRU01360"/>
    </source>
</evidence>
<dbReference type="AlphaFoldDB" id="A0A1X9YMF2"/>
<evidence type="ECO:0000256" key="3">
    <source>
        <dbReference type="ARBA" id="ARBA00022452"/>
    </source>
</evidence>
<dbReference type="Gene3D" id="2.60.40.1120">
    <property type="entry name" value="Carboxypeptidase-like, regulatory domain"/>
    <property type="match status" value="1"/>
</dbReference>
<dbReference type="Pfam" id="PF00593">
    <property type="entry name" value="TonB_dep_Rec_b-barrel"/>
    <property type="match status" value="1"/>
</dbReference>
<dbReference type="Gene3D" id="2.170.130.10">
    <property type="entry name" value="TonB-dependent receptor, plug domain"/>
    <property type="match status" value="1"/>
</dbReference>
<keyword evidence="5 9" id="KW-0798">TonB box</keyword>
<feature type="domain" description="TonB-dependent receptor-like beta-barrel" evidence="11">
    <location>
        <begin position="321"/>
        <end position="743"/>
    </location>
</feature>
<name>A0A1X9YMF2_9BACT</name>
<evidence type="ECO:0000256" key="10">
    <source>
        <dbReference type="SAM" id="SignalP"/>
    </source>
</evidence>
<evidence type="ECO:0000259" key="11">
    <source>
        <dbReference type="Pfam" id="PF00593"/>
    </source>
</evidence>
<dbReference type="PANTHER" id="PTHR30069:SF42">
    <property type="entry name" value="FERRIC AEROBACTIN RECEPTOR"/>
    <property type="match status" value="1"/>
</dbReference>
<organism evidence="13 14">
    <name type="scientific">Pontibacter actiniarum</name>
    <dbReference type="NCBI Taxonomy" id="323450"/>
    <lineage>
        <taxon>Bacteria</taxon>
        <taxon>Pseudomonadati</taxon>
        <taxon>Bacteroidota</taxon>
        <taxon>Cytophagia</taxon>
        <taxon>Cytophagales</taxon>
        <taxon>Hymenobacteraceae</taxon>
        <taxon>Pontibacter</taxon>
    </lineage>
</organism>
<dbReference type="PROSITE" id="PS52016">
    <property type="entry name" value="TONB_DEPENDENT_REC_3"/>
    <property type="match status" value="1"/>
</dbReference>
<dbReference type="KEGG" id="pact:CA264_00500"/>
<dbReference type="STRING" id="709015.GCA_000472485_04278"/>
<keyword evidence="10" id="KW-0732">Signal</keyword>
<dbReference type="Gene3D" id="2.40.170.20">
    <property type="entry name" value="TonB-dependent receptor, beta-barrel domain"/>
    <property type="match status" value="1"/>
</dbReference>
<dbReference type="Pfam" id="PF07715">
    <property type="entry name" value="Plug"/>
    <property type="match status" value="1"/>
</dbReference>
<evidence type="ECO:0000259" key="12">
    <source>
        <dbReference type="Pfam" id="PF07715"/>
    </source>
</evidence>
<protein>
    <recommendedName>
        <fullName evidence="15">Ferric aerobactin receptor</fullName>
    </recommendedName>
</protein>
<dbReference type="SUPFAM" id="SSF56935">
    <property type="entry name" value="Porins"/>
    <property type="match status" value="1"/>
</dbReference>
<dbReference type="SUPFAM" id="SSF49464">
    <property type="entry name" value="Carboxypeptidase regulatory domain-like"/>
    <property type="match status" value="1"/>
</dbReference>
<dbReference type="CDD" id="cd01347">
    <property type="entry name" value="ligand_gated_channel"/>
    <property type="match status" value="1"/>
</dbReference>
<dbReference type="InterPro" id="IPR000531">
    <property type="entry name" value="Beta-barrel_TonB"/>
</dbReference>
<dbReference type="Proteomes" id="UP000266292">
    <property type="component" value="Chromosome"/>
</dbReference>
<keyword evidence="6 8" id="KW-0472">Membrane</keyword>
<keyword evidence="14" id="KW-1185">Reference proteome</keyword>
<keyword evidence="4 8" id="KW-0812">Transmembrane</keyword>
<dbReference type="InterPro" id="IPR037066">
    <property type="entry name" value="Plug_dom_sf"/>
</dbReference>
<dbReference type="InterPro" id="IPR008969">
    <property type="entry name" value="CarboxyPept-like_regulatory"/>
</dbReference>
<dbReference type="InterPro" id="IPR039426">
    <property type="entry name" value="TonB-dep_rcpt-like"/>
</dbReference>
<dbReference type="RefSeq" id="WP_025609448.1">
    <property type="nucleotide sequence ID" value="NZ_CP021235.1"/>
</dbReference>
<dbReference type="InterPro" id="IPR012910">
    <property type="entry name" value="Plug_dom"/>
</dbReference>
<evidence type="ECO:0000256" key="2">
    <source>
        <dbReference type="ARBA" id="ARBA00022448"/>
    </source>
</evidence>
<proteinExistence type="inferred from homology"/>
<dbReference type="GO" id="GO:0015344">
    <property type="term" value="F:siderophore uptake transmembrane transporter activity"/>
    <property type="evidence" value="ECO:0007669"/>
    <property type="project" value="TreeGrafter"/>
</dbReference>
<dbReference type="InterPro" id="IPR036942">
    <property type="entry name" value="Beta-barrel_TonB_sf"/>
</dbReference>
<dbReference type="OrthoDB" id="99480at2"/>
<feature type="chain" id="PRO_5010986861" description="Ferric aerobactin receptor" evidence="10">
    <location>
        <begin position="21"/>
        <end position="778"/>
    </location>
</feature>
<evidence type="ECO:0000256" key="6">
    <source>
        <dbReference type="ARBA" id="ARBA00023136"/>
    </source>
</evidence>